<dbReference type="EMBL" id="AAYY01000001">
    <property type="protein sequence ID" value="EDP45558.1"/>
    <property type="molecule type" value="Genomic_DNA"/>
</dbReference>
<keyword evidence="3" id="KW-1185">Reference proteome</keyword>
<dbReference type="GeneID" id="5857078"/>
<dbReference type="Proteomes" id="UP000008837">
    <property type="component" value="Unassembled WGS sequence"/>
</dbReference>
<dbReference type="AlphaFoldDB" id="A8PQZ1"/>
<feature type="compositionally biased region" description="Basic and acidic residues" evidence="1">
    <location>
        <begin position="235"/>
        <end position="245"/>
    </location>
</feature>
<gene>
    <name evidence="2" type="ORF">MGL_0547</name>
</gene>
<feature type="region of interest" description="Disordered" evidence="1">
    <location>
        <begin position="226"/>
        <end position="258"/>
    </location>
</feature>
<evidence type="ECO:0000313" key="3">
    <source>
        <dbReference type="Proteomes" id="UP000008837"/>
    </source>
</evidence>
<comment type="caution">
    <text evidence="2">The sequence shown here is derived from an EMBL/GenBank/DDBJ whole genome shotgun (WGS) entry which is preliminary data.</text>
</comment>
<organism evidence="2 3">
    <name type="scientific">Malassezia globosa (strain ATCC MYA-4612 / CBS 7966)</name>
    <name type="common">Dandruff-associated fungus</name>
    <dbReference type="NCBI Taxonomy" id="425265"/>
    <lineage>
        <taxon>Eukaryota</taxon>
        <taxon>Fungi</taxon>
        <taxon>Dikarya</taxon>
        <taxon>Basidiomycota</taxon>
        <taxon>Ustilaginomycotina</taxon>
        <taxon>Malasseziomycetes</taxon>
        <taxon>Malasseziales</taxon>
        <taxon>Malasseziaceae</taxon>
        <taxon>Malassezia</taxon>
    </lineage>
</organism>
<dbReference type="KEGG" id="mgl:MGL_0547"/>
<proteinExistence type="predicted"/>
<accession>A8PQZ1</accession>
<reference evidence="2 3" key="1">
    <citation type="journal article" date="2007" name="Proc. Natl. Acad. Sci. U.S.A.">
        <title>Dandruff-associated Malassezia genomes reveal convergent and divergent virulence traits shared with plant and human fungal pathogens.</title>
        <authorList>
            <person name="Xu J."/>
            <person name="Saunders C.W."/>
            <person name="Hu P."/>
            <person name="Grant R.A."/>
            <person name="Boekhout T."/>
            <person name="Kuramae E.E."/>
            <person name="Kronstad J.W."/>
            <person name="Deangelis Y.M."/>
            <person name="Reeder N.L."/>
            <person name="Johnstone K.R."/>
            <person name="Leland M."/>
            <person name="Fieno A.M."/>
            <person name="Begley W.M."/>
            <person name="Sun Y."/>
            <person name="Lacey M.P."/>
            <person name="Chaudhary T."/>
            <person name="Keough T."/>
            <person name="Chu L."/>
            <person name="Sears R."/>
            <person name="Yuan B."/>
            <person name="Dawson T.L.Jr."/>
        </authorList>
    </citation>
    <scope>NUCLEOTIDE SEQUENCE [LARGE SCALE GENOMIC DNA]</scope>
    <source>
        <strain evidence="3">ATCC MYA-4612 / CBS 7966</strain>
    </source>
</reference>
<evidence type="ECO:0000256" key="1">
    <source>
        <dbReference type="SAM" id="MobiDB-lite"/>
    </source>
</evidence>
<name>A8PQZ1_MALGO</name>
<protein>
    <submittedName>
        <fullName evidence="2">Uncharacterized protein</fullName>
    </submittedName>
</protein>
<sequence>MTDGICGYTCRTDPELDHDTQLMYVLYWMELLDLLWAARLNRAFIQLQDARTVAGASFPTPEHAHRVAAVLGTSTTLVTSRTGELALQSQPQIPALCQTDCVRLRDEILHAKEQLFGWMRDQLGVPRPPTIDDAWPEIENEQPRVEQIDTRQEELFLNDMEQKEMGLNKSTEKALDQAYGTARTAEDDDHGDMSNEEYLTDLGHKNTNGSQKAPFDEDACLQTSEIDPTCSRSGDTAKDQQDNPKADSVTDVSVRESDNHYRRLFETKVRWSR</sequence>
<dbReference type="OrthoDB" id="2574879at2759"/>
<dbReference type="RefSeq" id="XP_001732772.1">
    <property type="nucleotide sequence ID" value="XM_001732720.1"/>
</dbReference>
<dbReference type="VEuPathDB" id="FungiDB:MGL_0547"/>
<dbReference type="STRING" id="425265.A8PQZ1"/>
<evidence type="ECO:0000313" key="2">
    <source>
        <dbReference type="EMBL" id="EDP45558.1"/>
    </source>
</evidence>
<dbReference type="InParanoid" id="A8PQZ1"/>